<gene>
    <name evidence="1" type="ORF">POF43_019290</name>
</gene>
<dbReference type="EMBL" id="JAAGKO020000027">
    <property type="protein sequence ID" value="MDI5964840.1"/>
    <property type="molecule type" value="Genomic_DNA"/>
</dbReference>
<evidence type="ECO:0000313" key="1">
    <source>
        <dbReference type="EMBL" id="MDI5964840.1"/>
    </source>
</evidence>
<organism evidence="1 2">
    <name type="scientific">Streptantibioticus silvisoli</name>
    <dbReference type="NCBI Taxonomy" id="2705255"/>
    <lineage>
        <taxon>Bacteria</taxon>
        <taxon>Bacillati</taxon>
        <taxon>Actinomycetota</taxon>
        <taxon>Actinomycetes</taxon>
        <taxon>Kitasatosporales</taxon>
        <taxon>Streptomycetaceae</taxon>
        <taxon>Streptantibioticus</taxon>
    </lineage>
</organism>
<dbReference type="RefSeq" id="WP_271324796.1">
    <property type="nucleotide sequence ID" value="NZ_JAAGKO020000027.1"/>
</dbReference>
<proteinExistence type="predicted"/>
<keyword evidence="2" id="KW-1185">Reference proteome</keyword>
<accession>A0ABT6W353</accession>
<dbReference type="Proteomes" id="UP001156398">
    <property type="component" value="Unassembled WGS sequence"/>
</dbReference>
<protein>
    <submittedName>
        <fullName evidence="1">Uncharacterized protein</fullName>
    </submittedName>
</protein>
<name>A0ABT6W353_9ACTN</name>
<reference evidence="1 2" key="1">
    <citation type="submission" date="2023-05" db="EMBL/GenBank/DDBJ databases">
        <title>Streptantibioticus silvisoli sp. nov., acidotolerant actinomycetes 1 from pine litter.</title>
        <authorList>
            <person name="Swiecimska M."/>
            <person name="Golinska P."/>
            <person name="Sangal V."/>
            <person name="Wachnowicz B."/>
            <person name="Goodfellow M."/>
        </authorList>
    </citation>
    <scope>NUCLEOTIDE SEQUENCE [LARGE SCALE GENOMIC DNA]</scope>
    <source>
        <strain evidence="1 2">SL54</strain>
    </source>
</reference>
<comment type="caution">
    <text evidence="1">The sequence shown here is derived from an EMBL/GenBank/DDBJ whole genome shotgun (WGS) entry which is preliminary data.</text>
</comment>
<sequence length="55" mass="6038">MKYRHLLLCLLFGLLVQFPPAAVIVVPFLAQPAVAGLLGGLFLHHHRHNRAGGTR</sequence>
<evidence type="ECO:0000313" key="2">
    <source>
        <dbReference type="Proteomes" id="UP001156398"/>
    </source>
</evidence>